<evidence type="ECO:0000256" key="1">
    <source>
        <dbReference type="RuleBase" id="RU003814"/>
    </source>
</evidence>
<dbReference type="PANTHER" id="PTHR43475:SF2">
    <property type="entry name" value="RIBOSE 1,5-BISPHOSPHATE ISOMERASE"/>
    <property type="match status" value="1"/>
</dbReference>
<dbReference type="PANTHER" id="PTHR43475">
    <property type="entry name" value="METHYLTHIORIBOSE-1-PHOSPHATE ISOMERASE"/>
    <property type="match status" value="1"/>
</dbReference>
<organism evidence="2">
    <name type="scientific">uncultured Nanobdellati archaeon</name>
    <dbReference type="NCBI Taxonomy" id="2219213"/>
    <lineage>
        <taxon>Archaea</taxon>
        <taxon>environmental samples</taxon>
    </lineage>
</organism>
<gene>
    <name evidence="2" type="primary">e2b2</name>
</gene>
<dbReference type="GO" id="GO:0019509">
    <property type="term" value="P:L-methionine salvage from methylthioadenosine"/>
    <property type="evidence" value="ECO:0007669"/>
    <property type="project" value="TreeGrafter"/>
</dbReference>
<dbReference type="GO" id="GO:0046523">
    <property type="term" value="F:S-methyl-5-thioribose-1-phosphate isomerase activity"/>
    <property type="evidence" value="ECO:0007669"/>
    <property type="project" value="TreeGrafter"/>
</dbReference>
<dbReference type="SUPFAM" id="SSF100950">
    <property type="entry name" value="NagB/RpiA/CoA transferase-like"/>
    <property type="match status" value="1"/>
</dbReference>
<dbReference type="AlphaFoldDB" id="A0A447IU66"/>
<proteinExistence type="inferred from homology"/>
<evidence type="ECO:0000313" key="2">
    <source>
        <dbReference type="EMBL" id="VDS11060.1"/>
    </source>
</evidence>
<dbReference type="InterPro" id="IPR000649">
    <property type="entry name" value="IF-2B-related"/>
</dbReference>
<accession>A0A447IU66</accession>
<dbReference type="Gene3D" id="3.40.50.10470">
    <property type="entry name" value="Translation initiation factor eif-2b, domain 2"/>
    <property type="match status" value="1"/>
</dbReference>
<reference evidence="2" key="1">
    <citation type="submission" date="2018-12" db="EMBL/GenBank/DDBJ databases">
        <authorList>
            <person name="Jaffe A."/>
        </authorList>
    </citation>
    <scope>NUCLEOTIDE SEQUENCE</scope>
</reference>
<comment type="similarity">
    <text evidence="1">Belongs to the eIF-2B alpha/beta/delta subunits family.</text>
</comment>
<sequence length="267" mass="30251">MEKFELICNNIKNLKIQGARNIAIAGLKALKIDSSEKAINHLLSLRATEPTLRNAINYAKKNGIDVALNYFDKTSQLVHKNAAKLIKNNYIIYTHCHSSMVIESLKEALPKKFIVNNTETRPKFQGRITSLELSKLNIPNNHFIDSAMRLAIKHATIAMLGCDAITYNCKIINKIGSELVAETCYTSGVPLYIITNSWKYDNQSSEFKPTIIEERPPKEIWGNPPKNIKIHNYAFEKINPEIVTAIVSEFGILKPKQFVKLARENLR</sequence>
<dbReference type="Pfam" id="PF01008">
    <property type="entry name" value="IF-2B"/>
    <property type="match status" value="1"/>
</dbReference>
<protein>
    <submittedName>
        <fullName evidence="2">R15P Isomerase</fullName>
    </submittedName>
</protein>
<dbReference type="InterPro" id="IPR042529">
    <property type="entry name" value="IF_2B-like_C"/>
</dbReference>
<dbReference type="InterPro" id="IPR037171">
    <property type="entry name" value="NagB/RpiA_transferase-like"/>
</dbReference>
<keyword evidence="2" id="KW-0413">Isomerase</keyword>
<dbReference type="EMBL" id="LR131672">
    <property type="protein sequence ID" value="VDS11060.1"/>
    <property type="molecule type" value="Genomic_DNA"/>
</dbReference>
<name>A0A447IU66_9ARCH</name>